<evidence type="ECO:0000313" key="10">
    <source>
        <dbReference type="Proteomes" id="UP000031166"/>
    </source>
</evidence>
<dbReference type="GO" id="GO:0043590">
    <property type="term" value="C:bacterial nucleoid"/>
    <property type="evidence" value="ECO:0007669"/>
    <property type="project" value="TreeGrafter"/>
</dbReference>
<dbReference type="HAMAP" id="MF_00201">
    <property type="entry name" value="RecO"/>
    <property type="match status" value="1"/>
</dbReference>
<dbReference type="InterPro" id="IPR003717">
    <property type="entry name" value="RecO"/>
</dbReference>
<dbReference type="Proteomes" id="UP000031166">
    <property type="component" value="Unassembled WGS sequence"/>
</dbReference>
<keyword evidence="5 7" id="KW-0234">DNA repair</keyword>
<dbReference type="EMBL" id="JWSY01000008">
    <property type="protein sequence ID" value="KIC59225.1"/>
    <property type="molecule type" value="Genomic_DNA"/>
</dbReference>
<dbReference type="PANTHER" id="PTHR33991:SF1">
    <property type="entry name" value="DNA REPAIR PROTEIN RECO"/>
    <property type="match status" value="1"/>
</dbReference>
<dbReference type="GO" id="GO:0006302">
    <property type="term" value="P:double-strand break repair"/>
    <property type="evidence" value="ECO:0007669"/>
    <property type="project" value="TreeGrafter"/>
</dbReference>
<gene>
    <name evidence="7" type="primary">recO</name>
    <name evidence="9" type="ORF">RM53_05675</name>
</gene>
<sequence length="243" mass="25860">MDFHEEAFVLSARSHGDTGAVVDLLTENHGRRSAYVAGGASRKMKPFLQAGARVVADYRARTSDHLGAVRLEPVGEGPSALFDDALALTGLAAAAGVTQGALPEREPHPGVFLAFEALMAAFEMPAVWPAIFVRFEAGLLEDLGFGLDLSKCAATGTADDLIYVSPRTGRAVSRDAGAPYADKMLTLPPFMLGAQSGLIEGDVRAGFDLTGHFLEQFVFHPQNKPLPPARVWMLDKLGDAGRL</sequence>
<proteinExistence type="inferred from homology"/>
<dbReference type="InterPro" id="IPR037278">
    <property type="entry name" value="ARFGAP/RecO"/>
</dbReference>
<evidence type="ECO:0000256" key="5">
    <source>
        <dbReference type="ARBA" id="ARBA00023204"/>
    </source>
</evidence>
<dbReference type="InterPro" id="IPR022572">
    <property type="entry name" value="DNA_rep/recomb_RecO_N"/>
</dbReference>
<evidence type="ECO:0000256" key="4">
    <source>
        <dbReference type="ARBA" id="ARBA00023172"/>
    </source>
</evidence>
<evidence type="ECO:0000256" key="7">
    <source>
        <dbReference type="HAMAP-Rule" id="MF_00201"/>
    </source>
</evidence>
<evidence type="ECO:0000313" key="9">
    <source>
        <dbReference type="EMBL" id="KIC59225.1"/>
    </source>
</evidence>
<comment type="similarity">
    <text evidence="1 7">Belongs to the RecO family.</text>
</comment>
<dbReference type="RefSeq" id="WP_039245096.1">
    <property type="nucleotide sequence ID" value="NZ_JWSY01000008.1"/>
</dbReference>
<feature type="domain" description="DNA replication/recombination mediator RecO N-terminal" evidence="8">
    <location>
        <begin position="1"/>
        <end position="70"/>
    </location>
</feature>
<dbReference type="PANTHER" id="PTHR33991">
    <property type="entry name" value="DNA REPAIR PROTEIN RECO"/>
    <property type="match status" value="1"/>
</dbReference>
<evidence type="ECO:0000256" key="6">
    <source>
        <dbReference type="ARBA" id="ARBA00033409"/>
    </source>
</evidence>
<dbReference type="Gene3D" id="2.40.50.140">
    <property type="entry name" value="Nucleic acid-binding proteins"/>
    <property type="match status" value="1"/>
</dbReference>
<dbReference type="GO" id="GO:0006310">
    <property type="term" value="P:DNA recombination"/>
    <property type="evidence" value="ECO:0007669"/>
    <property type="project" value="UniProtKB-UniRule"/>
</dbReference>
<dbReference type="InterPro" id="IPR042242">
    <property type="entry name" value="RecO_C"/>
</dbReference>
<dbReference type="AlphaFoldDB" id="A0A0B4D4V9"/>
<keyword evidence="4 7" id="KW-0233">DNA recombination</keyword>
<dbReference type="InterPro" id="IPR012340">
    <property type="entry name" value="NA-bd_OB-fold"/>
</dbReference>
<evidence type="ECO:0000259" key="8">
    <source>
        <dbReference type="Pfam" id="PF11967"/>
    </source>
</evidence>
<dbReference type="SUPFAM" id="SSF50249">
    <property type="entry name" value="Nucleic acid-binding proteins"/>
    <property type="match status" value="1"/>
</dbReference>
<dbReference type="Pfam" id="PF02565">
    <property type="entry name" value="RecO_C"/>
    <property type="match status" value="1"/>
</dbReference>
<dbReference type="NCBIfam" id="TIGR00613">
    <property type="entry name" value="reco"/>
    <property type="match status" value="1"/>
</dbReference>
<name>A0A0B4D4V9_9CAUL</name>
<dbReference type="SUPFAM" id="SSF57863">
    <property type="entry name" value="ArfGap/RecO-like zinc finger"/>
    <property type="match status" value="1"/>
</dbReference>
<reference evidence="9 10" key="1">
    <citation type="submission" date="2014-12" db="EMBL/GenBank/DDBJ databases">
        <title>Genome sequencing of Brevundimonas nasdae TPW30.</title>
        <authorList>
            <person name="Tan P.W."/>
            <person name="Chan K.-G."/>
        </authorList>
    </citation>
    <scope>NUCLEOTIDE SEQUENCE [LARGE SCALE GENOMIC DNA]</scope>
    <source>
        <strain evidence="9 10">TPW30</strain>
    </source>
</reference>
<comment type="function">
    <text evidence="7">Involved in DNA repair and RecF pathway recombination.</text>
</comment>
<dbReference type="Gene3D" id="1.20.1440.120">
    <property type="entry name" value="Recombination protein O, C-terminal domain"/>
    <property type="match status" value="1"/>
</dbReference>
<keyword evidence="3 7" id="KW-0227">DNA damage</keyword>
<evidence type="ECO:0000256" key="1">
    <source>
        <dbReference type="ARBA" id="ARBA00007452"/>
    </source>
</evidence>
<accession>A0A0B4D4V9</accession>
<organism evidence="9 10">
    <name type="scientific">Brevundimonas nasdae</name>
    <dbReference type="NCBI Taxonomy" id="172043"/>
    <lineage>
        <taxon>Bacteria</taxon>
        <taxon>Pseudomonadati</taxon>
        <taxon>Pseudomonadota</taxon>
        <taxon>Alphaproteobacteria</taxon>
        <taxon>Caulobacterales</taxon>
        <taxon>Caulobacteraceae</taxon>
        <taxon>Brevundimonas</taxon>
    </lineage>
</organism>
<evidence type="ECO:0000256" key="3">
    <source>
        <dbReference type="ARBA" id="ARBA00022763"/>
    </source>
</evidence>
<comment type="caution">
    <text evidence="9">The sequence shown here is derived from an EMBL/GenBank/DDBJ whole genome shotgun (WGS) entry which is preliminary data.</text>
</comment>
<dbReference type="STRING" id="172043.RM53_05675"/>
<evidence type="ECO:0000256" key="2">
    <source>
        <dbReference type="ARBA" id="ARBA00021310"/>
    </source>
</evidence>
<dbReference type="Pfam" id="PF11967">
    <property type="entry name" value="RecO_N"/>
    <property type="match status" value="1"/>
</dbReference>
<protein>
    <recommendedName>
        <fullName evidence="2 7">DNA repair protein RecO</fullName>
    </recommendedName>
    <alternativeName>
        <fullName evidence="6 7">Recombination protein O</fullName>
    </alternativeName>
</protein>